<gene>
    <name evidence="1" type="ORF">SCF082_LOCUS4623</name>
</gene>
<name>A0ABP0I418_9DINO</name>
<keyword evidence="2" id="KW-1185">Reference proteome</keyword>
<dbReference type="EMBL" id="CAXAMM010002414">
    <property type="protein sequence ID" value="CAK8996050.1"/>
    <property type="molecule type" value="Genomic_DNA"/>
</dbReference>
<protein>
    <submittedName>
        <fullName evidence="1">Uncharacterized protein</fullName>
    </submittedName>
</protein>
<evidence type="ECO:0000313" key="1">
    <source>
        <dbReference type="EMBL" id="CAK8996050.1"/>
    </source>
</evidence>
<sequence>MNGENWVVLLNQLYTDAFSVQRAKHGLSKANAGLLLCDAWTGYHSKSTGLDVSREAWSRSVNCVLPDEQPGGWSCCAQPVDQLHHIYRARLDLADASECGYVPDLRSRPCYSSMPVKATGQVGQKKLDAKSMPDRSLLAWKSMPHKVFAAAWTAAGYFERDHYPDFPDMSHANALATLDPSGMLRCCGVLNDIVEVPPTSRLLWAVVLDDGGQAYLPLAIGVAVERLICQHRRDRKLLADKKPAKWEAKLHQVNTRQMNVHYDKKKRQIATPKQVKNQSKFLEVLTIIMELQDSTMPGGPGTYFIFGEHYSKKKLVLLNAKDSVSGLEMLQDAYNGGDESEEEQQLSEDEDSESDHGHTQPPAGAVPVHHNDGREHDGDESDNDGCSTGVSEANTQTDELCEELSDAGEGMEEATGGSEEMTGGVTGGEGAAGRVKKFHLSEVWKRLEALSKKDGYSYTALPLLVGLGVHRHASGNFWSARFPGEPWFTCRLGEARDEFNSLLTILRHVIKLYIRTAPADRQSWEVHLEKLSALRT</sequence>
<proteinExistence type="predicted"/>
<comment type="caution">
    <text evidence="1">The sequence shown here is derived from an EMBL/GenBank/DDBJ whole genome shotgun (WGS) entry which is preliminary data.</text>
</comment>
<accession>A0ABP0I418</accession>
<dbReference type="Proteomes" id="UP001642464">
    <property type="component" value="Unassembled WGS sequence"/>
</dbReference>
<evidence type="ECO:0000313" key="2">
    <source>
        <dbReference type="Proteomes" id="UP001642464"/>
    </source>
</evidence>
<organism evidence="1 2">
    <name type="scientific">Durusdinium trenchii</name>
    <dbReference type="NCBI Taxonomy" id="1381693"/>
    <lineage>
        <taxon>Eukaryota</taxon>
        <taxon>Sar</taxon>
        <taxon>Alveolata</taxon>
        <taxon>Dinophyceae</taxon>
        <taxon>Suessiales</taxon>
        <taxon>Symbiodiniaceae</taxon>
        <taxon>Durusdinium</taxon>
    </lineage>
</organism>
<reference evidence="1 2" key="1">
    <citation type="submission" date="2024-02" db="EMBL/GenBank/DDBJ databases">
        <authorList>
            <person name="Chen Y."/>
            <person name="Shah S."/>
            <person name="Dougan E. K."/>
            <person name="Thang M."/>
            <person name="Chan C."/>
        </authorList>
    </citation>
    <scope>NUCLEOTIDE SEQUENCE [LARGE SCALE GENOMIC DNA]</scope>
</reference>